<sequence length="329" mass="34897">MSKRIAFLGTPSYACPSLRLLASRADTEVVLVVTQPDRPAGRGRKLQAPPIKALAIELGLPIVQTATLRTSDARLPLLEARPDLIVVAAFGLILGRSILSLPPNGCVNLHASLLPRYRGANPVAAAIANGERRTGVSLMQMERGLDTGPVYDVVEVDINENDTTGSLTERLAQRGACLLGQSLPSLLDGTAVSESQGTGATCTRPMLKDDGWIDWTLPADAIERHLRAMWPWPRAWTTLPDGSRVQIHKATVVASTERTVPGTLALTGNGKLVSCGRDAIRLEVVQLPGGKAGESGTLRSLVDSSGIVQLGRSDAPLHLEPLVVPCDGE</sequence>
<dbReference type="CDD" id="cd08646">
    <property type="entry name" value="FMT_core_Met-tRNA-FMT_N"/>
    <property type="match status" value="1"/>
</dbReference>
<dbReference type="InterPro" id="IPR041711">
    <property type="entry name" value="Met-tRNA-FMT_N"/>
</dbReference>
<dbReference type="EMBL" id="CADCWJ010000539">
    <property type="protein sequence ID" value="CAA9571380.1"/>
    <property type="molecule type" value="Genomic_DNA"/>
</dbReference>
<feature type="domain" description="Formyl transferase N-terminal" evidence="6">
    <location>
        <begin position="3"/>
        <end position="176"/>
    </location>
</feature>
<keyword evidence="3 5" id="KW-0808">Transferase</keyword>
<reference evidence="8" key="1">
    <citation type="submission" date="2020-02" db="EMBL/GenBank/DDBJ databases">
        <authorList>
            <person name="Meier V. D."/>
        </authorList>
    </citation>
    <scope>NUCLEOTIDE SEQUENCE</scope>
    <source>
        <strain evidence="8">AVDCRST_MAG87</strain>
    </source>
</reference>
<evidence type="ECO:0000256" key="4">
    <source>
        <dbReference type="ARBA" id="ARBA00022917"/>
    </source>
</evidence>
<comment type="function">
    <text evidence="5">Attaches a formyl group to the free amino group of methionyl-tRNA(fMet). The formyl group appears to play a dual role in the initiator identity of N-formylmethionyl-tRNA by promoting its recognition by IF2 and preventing the misappropriation of this tRNA by the elongation apparatus.</text>
</comment>
<feature type="domain" description="Formyl transferase C-terminal" evidence="7">
    <location>
        <begin position="208"/>
        <end position="292"/>
    </location>
</feature>
<accession>A0A6J4V7E0</accession>
<gene>
    <name evidence="5" type="primary">fmt</name>
    <name evidence="8" type="ORF">AVDCRST_MAG87-2446</name>
</gene>
<evidence type="ECO:0000256" key="3">
    <source>
        <dbReference type="ARBA" id="ARBA00022679"/>
    </source>
</evidence>
<evidence type="ECO:0000256" key="2">
    <source>
        <dbReference type="ARBA" id="ARBA00012261"/>
    </source>
</evidence>
<feature type="binding site" evidence="5">
    <location>
        <begin position="112"/>
        <end position="115"/>
    </location>
    <ligand>
        <name>(6S)-5,6,7,8-tetrahydrofolate</name>
        <dbReference type="ChEBI" id="CHEBI:57453"/>
    </ligand>
</feature>
<protein>
    <recommendedName>
        <fullName evidence="2 5">Methionyl-tRNA formyltransferase</fullName>
        <ecNumber evidence="2 5">2.1.2.9</ecNumber>
    </recommendedName>
</protein>
<dbReference type="EC" id="2.1.2.9" evidence="2 5"/>
<dbReference type="SUPFAM" id="SSF50486">
    <property type="entry name" value="FMT C-terminal domain-like"/>
    <property type="match status" value="1"/>
</dbReference>
<dbReference type="InterPro" id="IPR036477">
    <property type="entry name" value="Formyl_transf_N_sf"/>
</dbReference>
<dbReference type="InterPro" id="IPR011034">
    <property type="entry name" value="Formyl_transferase-like_C_sf"/>
</dbReference>
<dbReference type="InterPro" id="IPR044135">
    <property type="entry name" value="Met-tRNA-FMT_C"/>
</dbReference>
<comment type="catalytic activity">
    <reaction evidence="5">
        <text>L-methionyl-tRNA(fMet) + (6R)-10-formyltetrahydrofolate = N-formyl-L-methionyl-tRNA(fMet) + (6S)-5,6,7,8-tetrahydrofolate + H(+)</text>
        <dbReference type="Rhea" id="RHEA:24380"/>
        <dbReference type="Rhea" id="RHEA-COMP:9952"/>
        <dbReference type="Rhea" id="RHEA-COMP:9953"/>
        <dbReference type="ChEBI" id="CHEBI:15378"/>
        <dbReference type="ChEBI" id="CHEBI:57453"/>
        <dbReference type="ChEBI" id="CHEBI:78530"/>
        <dbReference type="ChEBI" id="CHEBI:78844"/>
        <dbReference type="ChEBI" id="CHEBI:195366"/>
        <dbReference type="EC" id="2.1.2.9"/>
    </reaction>
</comment>
<evidence type="ECO:0000259" key="7">
    <source>
        <dbReference type="Pfam" id="PF02911"/>
    </source>
</evidence>
<dbReference type="Gene3D" id="3.40.50.12230">
    <property type="match status" value="1"/>
</dbReference>
<dbReference type="GO" id="GO:0004479">
    <property type="term" value="F:methionyl-tRNA formyltransferase activity"/>
    <property type="evidence" value="ECO:0007669"/>
    <property type="project" value="UniProtKB-UniRule"/>
</dbReference>
<keyword evidence="4 5" id="KW-0648">Protein biosynthesis</keyword>
<organism evidence="8">
    <name type="scientific">uncultured Thermomicrobiales bacterium</name>
    <dbReference type="NCBI Taxonomy" id="1645740"/>
    <lineage>
        <taxon>Bacteria</taxon>
        <taxon>Pseudomonadati</taxon>
        <taxon>Thermomicrobiota</taxon>
        <taxon>Thermomicrobia</taxon>
        <taxon>Thermomicrobiales</taxon>
        <taxon>environmental samples</taxon>
    </lineage>
</organism>
<dbReference type="InterPro" id="IPR005794">
    <property type="entry name" value="Fmt"/>
</dbReference>
<dbReference type="PANTHER" id="PTHR11138">
    <property type="entry name" value="METHIONYL-TRNA FORMYLTRANSFERASE"/>
    <property type="match status" value="1"/>
</dbReference>
<proteinExistence type="inferred from homology"/>
<dbReference type="NCBIfam" id="TIGR00460">
    <property type="entry name" value="fmt"/>
    <property type="match status" value="1"/>
</dbReference>
<dbReference type="Pfam" id="PF02911">
    <property type="entry name" value="Formyl_trans_C"/>
    <property type="match status" value="1"/>
</dbReference>
<dbReference type="GO" id="GO:0005829">
    <property type="term" value="C:cytosol"/>
    <property type="evidence" value="ECO:0007669"/>
    <property type="project" value="TreeGrafter"/>
</dbReference>
<dbReference type="PANTHER" id="PTHR11138:SF5">
    <property type="entry name" value="METHIONYL-TRNA FORMYLTRANSFERASE, MITOCHONDRIAL"/>
    <property type="match status" value="1"/>
</dbReference>
<dbReference type="InterPro" id="IPR005793">
    <property type="entry name" value="Formyl_trans_C"/>
</dbReference>
<dbReference type="InterPro" id="IPR002376">
    <property type="entry name" value="Formyl_transf_N"/>
</dbReference>
<evidence type="ECO:0000256" key="5">
    <source>
        <dbReference type="HAMAP-Rule" id="MF_00182"/>
    </source>
</evidence>
<comment type="similarity">
    <text evidence="1 5">Belongs to the Fmt family.</text>
</comment>
<evidence type="ECO:0000256" key="1">
    <source>
        <dbReference type="ARBA" id="ARBA00010699"/>
    </source>
</evidence>
<dbReference type="HAMAP" id="MF_00182">
    <property type="entry name" value="Formyl_trans"/>
    <property type="match status" value="1"/>
</dbReference>
<dbReference type="CDD" id="cd08704">
    <property type="entry name" value="Met_tRNA_FMT_C"/>
    <property type="match status" value="1"/>
</dbReference>
<name>A0A6J4V7E0_9BACT</name>
<dbReference type="SUPFAM" id="SSF53328">
    <property type="entry name" value="Formyltransferase"/>
    <property type="match status" value="1"/>
</dbReference>
<dbReference type="AlphaFoldDB" id="A0A6J4V7E0"/>
<evidence type="ECO:0000259" key="6">
    <source>
        <dbReference type="Pfam" id="PF00551"/>
    </source>
</evidence>
<dbReference type="Pfam" id="PF00551">
    <property type="entry name" value="Formyl_trans_N"/>
    <property type="match status" value="1"/>
</dbReference>
<evidence type="ECO:0000313" key="8">
    <source>
        <dbReference type="EMBL" id="CAA9571380.1"/>
    </source>
</evidence>